<keyword evidence="3" id="KW-1185">Reference proteome</keyword>
<dbReference type="Gene3D" id="2.60.120.260">
    <property type="entry name" value="Galactose-binding domain-like"/>
    <property type="match status" value="1"/>
</dbReference>
<name>A0ABU7I740_9SPHI</name>
<dbReference type="RefSeq" id="WP_330107633.1">
    <property type="nucleotide sequence ID" value="NZ_JAZDQT010000001.1"/>
</dbReference>
<dbReference type="Proteomes" id="UP001336835">
    <property type="component" value="Unassembled WGS sequence"/>
</dbReference>
<dbReference type="InterPro" id="IPR000421">
    <property type="entry name" value="FA58C"/>
</dbReference>
<dbReference type="InterPro" id="IPR012334">
    <property type="entry name" value="Pectin_lyas_fold"/>
</dbReference>
<organism evidence="2 3">
    <name type="scientific">Pedobacter albus</name>
    <dbReference type="NCBI Taxonomy" id="3113905"/>
    <lineage>
        <taxon>Bacteria</taxon>
        <taxon>Pseudomonadati</taxon>
        <taxon>Bacteroidota</taxon>
        <taxon>Sphingobacteriia</taxon>
        <taxon>Sphingobacteriales</taxon>
        <taxon>Sphingobacteriaceae</taxon>
        <taxon>Pedobacter</taxon>
    </lineage>
</organism>
<evidence type="ECO:0000313" key="2">
    <source>
        <dbReference type="EMBL" id="MEE1945287.1"/>
    </source>
</evidence>
<reference evidence="2 3" key="1">
    <citation type="submission" date="2024-01" db="EMBL/GenBank/DDBJ databases">
        <title>Pedobacter sp. nov., isolated from fresh soil.</title>
        <authorList>
            <person name="Le N.T.T."/>
        </authorList>
    </citation>
    <scope>NUCLEOTIDE SEQUENCE [LARGE SCALE GENOMIC DNA]</scope>
    <source>
        <strain evidence="2 3">KR3-3</strain>
    </source>
</reference>
<proteinExistence type="predicted"/>
<dbReference type="PROSITE" id="PS50022">
    <property type="entry name" value="FA58C_3"/>
    <property type="match status" value="1"/>
</dbReference>
<dbReference type="InterPro" id="IPR008979">
    <property type="entry name" value="Galactose-bd-like_sf"/>
</dbReference>
<feature type="domain" description="F5/8 type C" evidence="1">
    <location>
        <begin position="543"/>
        <end position="631"/>
    </location>
</feature>
<accession>A0ABU7I740</accession>
<dbReference type="Pfam" id="PF00754">
    <property type="entry name" value="F5_F8_type_C"/>
    <property type="match status" value="1"/>
</dbReference>
<dbReference type="InterPro" id="IPR011050">
    <property type="entry name" value="Pectin_lyase_fold/virulence"/>
</dbReference>
<gene>
    <name evidence="2" type="ORF">VRU48_09215</name>
</gene>
<evidence type="ECO:0000313" key="3">
    <source>
        <dbReference type="Proteomes" id="UP001336835"/>
    </source>
</evidence>
<comment type="caution">
    <text evidence="2">The sequence shown here is derived from an EMBL/GenBank/DDBJ whole genome shotgun (WGS) entry which is preliminary data.</text>
</comment>
<protein>
    <submittedName>
        <fullName evidence="2">Discoidin domain-containing protein</fullName>
    </submittedName>
</protein>
<dbReference type="EMBL" id="JAZDQT010000001">
    <property type="protein sequence ID" value="MEE1945287.1"/>
    <property type="molecule type" value="Genomic_DNA"/>
</dbReference>
<sequence>MNKLSIAFLLALNFIAIKETVAQQTEWVKYDQKGKLSYKTTAKGDRIMDFSHAGYQGGGMPLPTIATAVKVKPSGTGDDTKTIQNAIDQVAKMPLKNGFRGAVELSPGVFTCANAIILSESGIVLRGNGSEKGGTTIKMIGEPHTAIVIGRGNTKVALGNTEDKEQLALASTRLADAYVPAGVSVFKVLDTKNFKVGDTIAIQRPVTDAWISFMKMDDMYREGKKQTWLGTGRQELSKRIIKAIGGNQITIDVPLADSYDAKFLEPMGANVVKLRILNRVTNVGVEGLHIQCAPLETDYGHAPYAAVRVGGDDCWVKNVFAEETMNSTVLAGDRITMQKVKIKHTYTNLGASKPADFSLEGSQNLIDRCEATGGNTYFVWTSSLVTGPNVVLNSTFRGIGSRIQPHQRWATGLLVDNCSIPDGNIDFMNRGIAGSGHGWTMAWAVAWNCVAKSYIIQNPPGAANWAIGCIGLREQTARLFDSAPIIPDGNFDSHGKPVAIQSLYLAQLEERLGNKALKNIGYQANQLSEFNNKKIAPTPFKPDSDPQLGINLAFERPVNTSNVRGTTRDFGGEKALDGNNKTYWTINDGLKQATFEVDMEGPVLINALKIGEALGQRVQEYKVEVQLDSKWILVDQGTSIGENKTVKFQPITAWKVKLTISKFSDYPAIKNFGLYLAK</sequence>
<dbReference type="SUPFAM" id="SSF51126">
    <property type="entry name" value="Pectin lyase-like"/>
    <property type="match status" value="1"/>
</dbReference>
<dbReference type="SUPFAM" id="SSF49785">
    <property type="entry name" value="Galactose-binding domain-like"/>
    <property type="match status" value="1"/>
</dbReference>
<dbReference type="Gene3D" id="2.160.20.10">
    <property type="entry name" value="Single-stranded right-handed beta-helix, Pectin lyase-like"/>
    <property type="match status" value="1"/>
</dbReference>
<evidence type="ECO:0000259" key="1">
    <source>
        <dbReference type="PROSITE" id="PS50022"/>
    </source>
</evidence>